<feature type="transmembrane region" description="Helical" evidence="1">
    <location>
        <begin position="6"/>
        <end position="23"/>
    </location>
</feature>
<reference evidence="2 3" key="1">
    <citation type="submission" date="2017-09" db="EMBL/GenBank/DDBJ databases">
        <title>Genomics of the genus Arcobacter.</title>
        <authorList>
            <person name="Perez-Cataluna A."/>
            <person name="Figueras M.J."/>
            <person name="Salas-Masso N."/>
        </authorList>
    </citation>
    <scope>NUCLEOTIDE SEQUENCE [LARGE SCALE GENOMIC DNA]</scope>
    <source>
        <strain evidence="2 3">CECT 7386</strain>
    </source>
</reference>
<evidence type="ECO:0000313" key="3">
    <source>
        <dbReference type="Proteomes" id="UP000290092"/>
    </source>
</evidence>
<sequence>MLNILGTVLLGIVIFSLLLYYLIKKARNDRAVRNDLLAFSYLIINLGPNISAFGIIELITANELKEKLFLCMFIILGILIMLLGRKIRNILYEITKNKKKRNLMTNVALGVKDD</sequence>
<comment type="caution">
    <text evidence="2">The sequence shown here is derived from an EMBL/GenBank/DDBJ whole genome shotgun (WGS) entry which is preliminary data.</text>
</comment>
<name>A0AAX2AE63_9BACT</name>
<organism evidence="2 3">
    <name type="scientific">Malaciobacter mytili LMG 24559</name>
    <dbReference type="NCBI Taxonomy" id="1032238"/>
    <lineage>
        <taxon>Bacteria</taxon>
        <taxon>Pseudomonadati</taxon>
        <taxon>Campylobacterota</taxon>
        <taxon>Epsilonproteobacteria</taxon>
        <taxon>Campylobacterales</taxon>
        <taxon>Arcobacteraceae</taxon>
        <taxon>Malaciobacter</taxon>
    </lineage>
</organism>
<keyword evidence="1" id="KW-1133">Transmembrane helix</keyword>
<dbReference type="RefSeq" id="WP_114843212.1">
    <property type="nucleotide sequence ID" value="NZ_CP031220.1"/>
</dbReference>
<protein>
    <submittedName>
        <fullName evidence="2">Uncharacterized protein</fullName>
    </submittedName>
</protein>
<feature type="transmembrane region" description="Helical" evidence="1">
    <location>
        <begin position="35"/>
        <end position="61"/>
    </location>
</feature>
<dbReference type="AlphaFoldDB" id="A0AAX2AE63"/>
<dbReference type="KEGG" id="amyt:AMYT_a0003"/>
<dbReference type="Proteomes" id="UP000290092">
    <property type="component" value="Unassembled WGS sequence"/>
</dbReference>
<gene>
    <name evidence="2" type="ORF">CP985_10890</name>
</gene>
<dbReference type="EMBL" id="NXID01000046">
    <property type="protein sequence ID" value="RXK14969.1"/>
    <property type="molecule type" value="Genomic_DNA"/>
</dbReference>
<accession>A0AAX2AE63</accession>
<proteinExistence type="predicted"/>
<keyword evidence="3" id="KW-1185">Reference proteome</keyword>
<keyword evidence="1" id="KW-0472">Membrane</keyword>
<keyword evidence="1" id="KW-0812">Transmembrane</keyword>
<evidence type="ECO:0000256" key="1">
    <source>
        <dbReference type="SAM" id="Phobius"/>
    </source>
</evidence>
<evidence type="ECO:0000313" key="2">
    <source>
        <dbReference type="EMBL" id="RXK14969.1"/>
    </source>
</evidence>
<feature type="transmembrane region" description="Helical" evidence="1">
    <location>
        <begin position="67"/>
        <end position="84"/>
    </location>
</feature>